<dbReference type="KEGG" id="htl:HPTL_0526"/>
<dbReference type="EMBL" id="AP018558">
    <property type="protein sequence ID" value="BBD76794.1"/>
    <property type="molecule type" value="Genomic_DNA"/>
</dbReference>
<dbReference type="Gene3D" id="3.40.50.300">
    <property type="entry name" value="P-loop containing nucleotide triphosphate hydrolases"/>
    <property type="match status" value="1"/>
</dbReference>
<proteinExistence type="predicted"/>
<dbReference type="Gene3D" id="1.10.8.80">
    <property type="entry name" value="Magnesium chelatase subunit I, C-Terminal domain"/>
    <property type="match status" value="1"/>
</dbReference>
<dbReference type="InterPro" id="IPR011703">
    <property type="entry name" value="ATPase_AAA-3"/>
</dbReference>
<dbReference type="SUPFAM" id="SSF52540">
    <property type="entry name" value="P-loop containing nucleoside triphosphate hydrolases"/>
    <property type="match status" value="1"/>
</dbReference>
<gene>
    <name evidence="3" type="ORF">HPTL_0526</name>
</gene>
<evidence type="ECO:0000313" key="3">
    <source>
        <dbReference type="EMBL" id="BBD76794.1"/>
    </source>
</evidence>
<reference evidence="3 4" key="1">
    <citation type="submission" date="2018-04" db="EMBL/GenBank/DDBJ databases">
        <title>Complete genome sequence of Hydrogenophilus thermoluteolus TH-1.</title>
        <authorList>
            <person name="Arai H."/>
        </authorList>
    </citation>
    <scope>NUCLEOTIDE SEQUENCE [LARGE SCALE GENOMIC DNA]</scope>
    <source>
        <strain evidence="3 4">TH-1</strain>
    </source>
</reference>
<dbReference type="PIRSF" id="PIRSF002849">
    <property type="entry name" value="AAA_ATPase_chaperone_MoxR_prd"/>
    <property type="match status" value="1"/>
</dbReference>
<name>A0A2Z6DWF7_HYDTE</name>
<dbReference type="InterPro" id="IPR041628">
    <property type="entry name" value="ChlI/MoxR_AAA_lid"/>
</dbReference>
<dbReference type="InterPro" id="IPR050764">
    <property type="entry name" value="CbbQ/NirQ/NorQ/GpvN"/>
</dbReference>
<dbReference type="GO" id="GO:0005524">
    <property type="term" value="F:ATP binding"/>
    <property type="evidence" value="ECO:0007669"/>
    <property type="project" value="InterPro"/>
</dbReference>
<sequence length="321" mass="34622">MRAPPHTSAAGSKTPTIATPAALCAQLETTLFGKGAALRLALAAWLADGHVLIEDLPGVGKTTLARALATAFGFSWQRLQGTPDLLPADITGGLVWDAAKAELRFVPGPIFSEVVLFDELNRANPKTQSALLEAMQERQVSIEGQIHPLPDPFLLIATQNPLSQIGANPLPEGQLDRFAVRLTLGYPPRAAERQLVRHALDCSEAVATPPAHVTRETFLAWRAQVRTVTVREALIDYALDLAAASRRHPALKLGLSPRAVVQLLELSRAWAFLSERTFVLPDDLQAVFRAATAHRLWAKADAAQTPEAVAVELLTTTPVPH</sequence>
<feature type="domain" description="ATPase AAA-3" evidence="1">
    <location>
        <begin position="50"/>
        <end position="179"/>
    </location>
</feature>
<dbReference type="RefSeq" id="WP_119336039.1">
    <property type="nucleotide sequence ID" value="NZ_AP018558.1"/>
</dbReference>
<dbReference type="Pfam" id="PF17863">
    <property type="entry name" value="AAA_lid_2"/>
    <property type="match status" value="1"/>
</dbReference>
<feature type="domain" description="ChlI/MoxR AAA lid" evidence="2">
    <location>
        <begin position="244"/>
        <end position="304"/>
    </location>
</feature>
<dbReference type="PANTHER" id="PTHR42759">
    <property type="entry name" value="MOXR FAMILY PROTEIN"/>
    <property type="match status" value="1"/>
</dbReference>
<dbReference type="Pfam" id="PF07726">
    <property type="entry name" value="AAA_3"/>
    <property type="match status" value="1"/>
</dbReference>
<accession>A0A2Z6DWF7</accession>
<evidence type="ECO:0000259" key="2">
    <source>
        <dbReference type="Pfam" id="PF17863"/>
    </source>
</evidence>
<dbReference type="InterPro" id="IPR027417">
    <property type="entry name" value="P-loop_NTPase"/>
</dbReference>
<dbReference type="OrthoDB" id="5289629at2"/>
<dbReference type="Proteomes" id="UP000262004">
    <property type="component" value="Chromosome"/>
</dbReference>
<dbReference type="CDD" id="cd00009">
    <property type="entry name" value="AAA"/>
    <property type="match status" value="1"/>
</dbReference>
<dbReference type="AlphaFoldDB" id="A0A2Z6DWF7"/>
<evidence type="ECO:0000259" key="1">
    <source>
        <dbReference type="Pfam" id="PF07726"/>
    </source>
</evidence>
<protein>
    <submittedName>
        <fullName evidence="3">AAA family ATPase</fullName>
    </submittedName>
</protein>
<evidence type="ECO:0000313" key="4">
    <source>
        <dbReference type="Proteomes" id="UP000262004"/>
    </source>
</evidence>
<dbReference type="PANTHER" id="PTHR42759:SF5">
    <property type="entry name" value="METHANOL DEHYDROGENASE REGULATOR"/>
    <property type="match status" value="1"/>
</dbReference>
<keyword evidence="4" id="KW-1185">Reference proteome</keyword>
<organism evidence="3 4">
    <name type="scientific">Hydrogenophilus thermoluteolus</name>
    <name type="common">Pseudomonas hydrogenothermophila</name>
    <dbReference type="NCBI Taxonomy" id="297"/>
    <lineage>
        <taxon>Bacteria</taxon>
        <taxon>Pseudomonadati</taxon>
        <taxon>Pseudomonadota</taxon>
        <taxon>Hydrogenophilia</taxon>
        <taxon>Hydrogenophilales</taxon>
        <taxon>Hydrogenophilaceae</taxon>
        <taxon>Hydrogenophilus</taxon>
    </lineage>
</organism>
<dbReference type="GO" id="GO:0016887">
    <property type="term" value="F:ATP hydrolysis activity"/>
    <property type="evidence" value="ECO:0007669"/>
    <property type="project" value="InterPro"/>
</dbReference>